<comment type="caution">
    <text evidence="1">The sequence shown here is derived from an EMBL/GenBank/DDBJ whole genome shotgun (WGS) entry which is preliminary data.</text>
</comment>
<name>A0A0B0MBV8_GOSAR</name>
<dbReference type="AlphaFoldDB" id="A0A0B0MBV8"/>
<keyword evidence="2" id="KW-1185">Reference proteome</keyword>
<evidence type="ECO:0000313" key="1">
    <source>
        <dbReference type="EMBL" id="KHF98244.1"/>
    </source>
</evidence>
<accession>A0A0B0MBV8</accession>
<dbReference type="EMBL" id="JRRC01033664">
    <property type="protein sequence ID" value="KHF98244.1"/>
    <property type="molecule type" value="Genomic_DNA"/>
</dbReference>
<dbReference type="Proteomes" id="UP000032142">
    <property type="component" value="Unassembled WGS sequence"/>
</dbReference>
<proteinExistence type="predicted"/>
<organism evidence="1 2">
    <name type="scientific">Gossypium arboreum</name>
    <name type="common">Tree cotton</name>
    <name type="synonym">Gossypium nanking</name>
    <dbReference type="NCBI Taxonomy" id="29729"/>
    <lineage>
        <taxon>Eukaryota</taxon>
        <taxon>Viridiplantae</taxon>
        <taxon>Streptophyta</taxon>
        <taxon>Embryophyta</taxon>
        <taxon>Tracheophyta</taxon>
        <taxon>Spermatophyta</taxon>
        <taxon>Magnoliopsida</taxon>
        <taxon>eudicotyledons</taxon>
        <taxon>Gunneridae</taxon>
        <taxon>Pentapetalae</taxon>
        <taxon>rosids</taxon>
        <taxon>malvids</taxon>
        <taxon>Malvales</taxon>
        <taxon>Malvaceae</taxon>
        <taxon>Malvoideae</taxon>
        <taxon>Gossypium</taxon>
    </lineage>
</organism>
<reference evidence="2" key="1">
    <citation type="submission" date="2014-09" db="EMBL/GenBank/DDBJ databases">
        <authorList>
            <person name="Mudge J."/>
            <person name="Ramaraj T."/>
            <person name="Lindquist I.E."/>
            <person name="Bharti A.K."/>
            <person name="Sundararajan A."/>
            <person name="Cameron C.T."/>
            <person name="Woodward J.E."/>
            <person name="May G.D."/>
            <person name="Brubaker C."/>
            <person name="Broadhvest J."/>
            <person name="Wilkins T.A."/>
        </authorList>
    </citation>
    <scope>NUCLEOTIDE SEQUENCE</scope>
    <source>
        <strain evidence="2">cv. AKA8401</strain>
    </source>
</reference>
<evidence type="ECO:0000313" key="2">
    <source>
        <dbReference type="Proteomes" id="UP000032142"/>
    </source>
</evidence>
<sequence length="41" mass="4494">MVVCPLGYPTIVSQARAQPRHTSVSCGHVNKSICMPYFDTV</sequence>
<gene>
    <name evidence="1" type="ORF">F383_37565</name>
</gene>
<protein>
    <submittedName>
        <fullName evidence="1">Uncharacterized protein</fullName>
    </submittedName>
</protein>